<gene>
    <name evidence="4" type="ORF">RM544_12350</name>
</gene>
<reference evidence="4 5" key="1">
    <citation type="submission" date="2023-09" db="EMBL/GenBank/DDBJ databases">
        <authorList>
            <person name="Rey-Velasco X."/>
        </authorList>
    </citation>
    <scope>NUCLEOTIDE SEQUENCE [LARGE SCALE GENOMIC DNA]</scope>
    <source>
        <strain evidence="4 5">W409</strain>
    </source>
</reference>
<dbReference type="AlphaFoldDB" id="A0AAW8R4I9"/>
<comment type="caution">
    <text evidence="4">The sequence shown here is derived from an EMBL/GenBank/DDBJ whole genome shotgun (WGS) entry which is preliminary data.</text>
</comment>
<dbReference type="GO" id="GO:0016020">
    <property type="term" value="C:membrane"/>
    <property type="evidence" value="ECO:0007669"/>
    <property type="project" value="InterPro"/>
</dbReference>
<dbReference type="InterPro" id="IPR003594">
    <property type="entry name" value="HATPase_dom"/>
</dbReference>
<keyword evidence="5" id="KW-1185">Reference proteome</keyword>
<dbReference type="Pfam" id="PF06580">
    <property type="entry name" value="His_kinase"/>
    <property type="match status" value="1"/>
</dbReference>
<protein>
    <submittedName>
        <fullName evidence="4">Histidine kinase</fullName>
    </submittedName>
</protein>
<dbReference type="EMBL" id="JAVRIE010000005">
    <property type="protein sequence ID" value="MDT0583334.1"/>
    <property type="molecule type" value="Genomic_DNA"/>
</dbReference>
<feature type="domain" description="Signal transduction histidine kinase internal region" evidence="3">
    <location>
        <begin position="175"/>
        <end position="255"/>
    </location>
</feature>
<dbReference type="RefSeq" id="WP_311362111.1">
    <property type="nucleotide sequence ID" value="NZ_JAVRIE010000005.1"/>
</dbReference>
<dbReference type="Gene3D" id="3.30.565.10">
    <property type="entry name" value="Histidine kinase-like ATPase, C-terminal domain"/>
    <property type="match status" value="1"/>
</dbReference>
<evidence type="ECO:0000259" key="2">
    <source>
        <dbReference type="Pfam" id="PF02518"/>
    </source>
</evidence>
<organism evidence="4 5">
    <name type="scientific">Brumicola blandensis</name>
    <dbReference type="NCBI Taxonomy" id="3075611"/>
    <lineage>
        <taxon>Bacteria</taxon>
        <taxon>Pseudomonadati</taxon>
        <taxon>Pseudomonadota</taxon>
        <taxon>Gammaproteobacteria</taxon>
        <taxon>Alteromonadales</taxon>
        <taxon>Alteromonadaceae</taxon>
        <taxon>Brumicola</taxon>
    </lineage>
</organism>
<evidence type="ECO:0000256" key="1">
    <source>
        <dbReference type="SAM" id="Phobius"/>
    </source>
</evidence>
<dbReference type="PANTHER" id="PTHR34220">
    <property type="entry name" value="SENSOR HISTIDINE KINASE YPDA"/>
    <property type="match status" value="1"/>
</dbReference>
<feature type="transmembrane region" description="Helical" evidence="1">
    <location>
        <begin position="23"/>
        <end position="43"/>
    </location>
</feature>
<evidence type="ECO:0000259" key="3">
    <source>
        <dbReference type="Pfam" id="PF06580"/>
    </source>
</evidence>
<feature type="domain" description="Histidine kinase/HSP90-like ATPase" evidence="2">
    <location>
        <begin position="275"/>
        <end position="365"/>
    </location>
</feature>
<evidence type="ECO:0000313" key="4">
    <source>
        <dbReference type="EMBL" id="MDT0583334.1"/>
    </source>
</evidence>
<accession>A0AAW8R4I9</accession>
<feature type="transmembrane region" description="Helical" evidence="1">
    <location>
        <begin position="131"/>
        <end position="154"/>
    </location>
</feature>
<dbReference type="InterPro" id="IPR010559">
    <property type="entry name" value="Sig_transdc_His_kin_internal"/>
</dbReference>
<dbReference type="GO" id="GO:0000155">
    <property type="term" value="F:phosphorelay sensor kinase activity"/>
    <property type="evidence" value="ECO:0007669"/>
    <property type="project" value="InterPro"/>
</dbReference>
<keyword evidence="1" id="KW-0472">Membrane</keyword>
<feature type="transmembrane region" description="Helical" evidence="1">
    <location>
        <begin position="91"/>
        <end position="111"/>
    </location>
</feature>
<feature type="transmembrane region" description="Helical" evidence="1">
    <location>
        <begin position="58"/>
        <end position="79"/>
    </location>
</feature>
<evidence type="ECO:0000313" key="5">
    <source>
        <dbReference type="Proteomes" id="UP001249020"/>
    </source>
</evidence>
<dbReference type="PANTHER" id="PTHR34220:SF7">
    <property type="entry name" value="SENSOR HISTIDINE KINASE YPDA"/>
    <property type="match status" value="1"/>
</dbReference>
<keyword evidence="4" id="KW-0418">Kinase</keyword>
<keyword evidence="4" id="KW-0808">Transferase</keyword>
<dbReference type="InterPro" id="IPR050640">
    <property type="entry name" value="Bact_2-comp_sensor_kinase"/>
</dbReference>
<dbReference type="Proteomes" id="UP001249020">
    <property type="component" value="Unassembled WGS sequence"/>
</dbReference>
<dbReference type="SUPFAM" id="SSF55874">
    <property type="entry name" value="ATPase domain of HSP90 chaperone/DNA topoisomerase II/histidine kinase"/>
    <property type="match status" value="1"/>
</dbReference>
<name>A0AAW8R4I9_9ALTE</name>
<dbReference type="Pfam" id="PF02518">
    <property type="entry name" value="HATPase_c"/>
    <property type="match status" value="1"/>
</dbReference>
<keyword evidence="1" id="KW-1133">Transmembrane helix</keyword>
<sequence>MQIAEHSTLPADSLHYSQPNKQFWTLQIGAWLGYCAVVFLAIIHPQFEQENFNFSGQLINLAIETVSGFALSSVQWLMLRKIVHLPLRLTLFFSFALAAILGCVFNVIKLASYKSIIHNQVWYEQLDMLEFGGWLLFSVATMYVFTAIFFIMLYNNRLQNEHEMLLRAQTSAKEAQLEMLRYQLNPHFMFNTLNALSTLIYKNENDKANEMLDKLCSFFRYSLISKSDQKSTLQEELELLELYLSIEKVRFESRLNVIFNIDAETRKAKVPGLFLQPIVENAIKFGVEGRKSPGNIVVSAKKKKGTLIIEVVDDGPENKLDISKGFGIGLKNTQERLNTMFNTKCNVSINEMANTGTKVSLSMPFVVGDTNE</sequence>
<keyword evidence="1" id="KW-0812">Transmembrane</keyword>
<dbReference type="InterPro" id="IPR036890">
    <property type="entry name" value="HATPase_C_sf"/>
</dbReference>
<proteinExistence type="predicted"/>